<gene>
    <name evidence="1" type="ORF">TRSC58_07366</name>
</gene>
<dbReference type="AlphaFoldDB" id="A0A061ITE3"/>
<proteinExistence type="predicted"/>
<dbReference type="EMBL" id="AUPL01007514">
    <property type="protein sequence ID" value="ESL05036.1"/>
    <property type="molecule type" value="Genomic_DNA"/>
</dbReference>
<name>A0A061ITE3_TRYRA</name>
<dbReference type="Proteomes" id="UP000031737">
    <property type="component" value="Unassembled WGS sequence"/>
</dbReference>
<sequence>MAWATRVTLCVVSPAFSQFCSMVSPLFSGVSDSLFFLVAYCFLRRVVSLLLPFLQVSRDEAFGLKVEASEAHE</sequence>
<evidence type="ECO:0000313" key="1">
    <source>
        <dbReference type="EMBL" id="ESL05036.1"/>
    </source>
</evidence>
<comment type="caution">
    <text evidence="1">The sequence shown here is derived from an EMBL/GenBank/DDBJ whole genome shotgun (WGS) entry which is preliminary data.</text>
</comment>
<evidence type="ECO:0000313" key="2">
    <source>
        <dbReference type="Proteomes" id="UP000031737"/>
    </source>
</evidence>
<reference evidence="1 2" key="1">
    <citation type="submission" date="2013-07" db="EMBL/GenBank/DDBJ databases">
        <authorList>
            <person name="Stoco P.H."/>
            <person name="Wagner G."/>
            <person name="Gerber A."/>
            <person name="Zaha A."/>
            <person name="Thompson C."/>
            <person name="Bartholomeu D.C."/>
            <person name="Luckemeyer D.D."/>
            <person name="Bahia D."/>
            <person name="Loreto E."/>
            <person name="Prestes E.B."/>
            <person name="Lima F.M."/>
            <person name="Rodrigues-Luiz G."/>
            <person name="Vallejo G.A."/>
            <person name="Filho J.F."/>
            <person name="Monteiro K.M."/>
            <person name="Tyler K.M."/>
            <person name="de Almeida L.G."/>
            <person name="Ortiz M.F."/>
            <person name="Siervo M.A."/>
            <person name="de Moraes M.H."/>
            <person name="Cunha O.L."/>
            <person name="Mendonca-Neto R."/>
            <person name="Silva R."/>
            <person name="Teixeira S.M."/>
            <person name="Murta S.M."/>
            <person name="Sincero T.C."/>
            <person name="Mendes T.A."/>
            <person name="Urmenyi T.P."/>
            <person name="Silva V.G."/>
            <person name="da Rocha W.D."/>
            <person name="Andersson B."/>
            <person name="Romanha A.J."/>
            <person name="Steindel M."/>
            <person name="de Vasconcelos A.T."/>
            <person name="Grisard E.C."/>
        </authorList>
    </citation>
    <scope>NUCLEOTIDE SEQUENCE [LARGE SCALE GENOMIC DNA]</scope>
    <source>
        <strain evidence="1 2">SC58</strain>
    </source>
</reference>
<protein>
    <submittedName>
        <fullName evidence="1">Uncharacterized protein</fullName>
    </submittedName>
</protein>
<organism evidence="1 2">
    <name type="scientific">Trypanosoma rangeli SC58</name>
    <dbReference type="NCBI Taxonomy" id="429131"/>
    <lineage>
        <taxon>Eukaryota</taxon>
        <taxon>Discoba</taxon>
        <taxon>Euglenozoa</taxon>
        <taxon>Kinetoplastea</taxon>
        <taxon>Metakinetoplastina</taxon>
        <taxon>Trypanosomatida</taxon>
        <taxon>Trypanosomatidae</taxon>
        <taxon>Trypanosoma</taxon>
        <taxon>Herpetosoma</taxon>
    </lineage>
</organism>
<keyword evidence="2" id="KW-1185">Reference proteome</keyword>
<accession>A0A061ITE3</accession>
<dbReference type="VEuPathDB" id="TriTrypDB:TRSC58_07366"/>